<dbReference type="InterPro" id="IPR036291">
    <property type="entry name" value="NAD(P)-bd_dom_sf"/>
</dbReference>
<reference evidence="2 3" key="1">
    <citation type="submission" date="2020-08" db="EMBL/GenBank/DDBJ databases">
        <title>Bridging the membrane lipid divide: bacteria of the FCB group superphylum have the potential to synthesize archaeal ether lipids.</title>
        <authorList>
            <person name="Villanueva L."/>
            <person name="Von Meijenfeldt F.A.B."/>
            <person name="Westbye A.B."/>
            <person name="Yadav S."/>
            <person name="Hopmans E.C."/>
            <person name="Dutilh B.E."/>
            <person name="Sinninghe Damste J.S."/>
        </authorList>
    </citation>
    <scope>NUCLEOTIDE SEQUENCE [LARGE SCALE GENOMIC DNA]</scope>
    <source>
        <strain evidence="2">NIOZ-UU17</strain>
    </source>
</reference>
<protein>
    <recommendedName>
        <fullName evidence="1">NAD-dependent epimerase/dehydratase domain-containing protein</fullName>
    </recommendedName>
</protein>
<evidence type="ECO:0000259" key="1">
    <source>
        <dbReference type="Pfam" id="PF01370"/>
    </source>
</evidence>
<evidence type="ECO:0000313" key="3">
    <source>
        <dbReference type="Proteomes" id="UP000605201"/>
    </source>
</evidence>
<dbReference type="EMBL" id="JACNIG010000181">
    <property type="protein sequence ID" value="MBC8431826.1"/>
    <property type="molecule type" value="Genomic_DNA"/>
</dbReference>
<dbReference type="Pfam" id="PF01370">
    <property type="entry name" value="Epimerase"/>
    <property type="match status" value="1"/>
</dbReference>
<organism evidence="2 3">
    <name type="scientific">Candidatus Desulfatibia vada</name>
    <dbReference type="NCBI Taxonomy" id="2841696"/>
    <lineage>
        <taxon>Bacteria</taxon>
        <taxon>Pseudomonadati</taxon>
        <taxon>Thermodesulfobacteriota</taxon>
        <taxon>Desulfobacteria</taxon>
        <taxon>Desulfobacterales</taxon>
        <taxon>Desulfobacterales incertae sedis</taxon>
        <taxon>Candidatus Desulfatibia</taxon>
    </lineage>
</organism>
<dbReference type="Gene3D" id="3.40.50.720">
    <property type="entry name" value="NAD(P)-binding Rossmann-like Domain"/>
    <property type="match status" value="1"/>
</dbReference>
<comment type="caution">
    <text evidence="2">The sequence shown here is derived from an EMBL/GenBank/DDBJ whole genome shotgun (WGS) entry which is preliminary data.</text>
</comment>
<dbReference type="SUPFAM" id="SSF51735">
    <property type="entry name" value="NAD(P)-binding Rossmann-fold domains"/>
    <property type="match status" value="1"/>
</dbReference>
<dbReference type="InterPro" id="IPR001509">
    <property type="entry name" value="Epimerase_deHydtase"/>
</dbReference>
<sequence>MNNGAPGILVTGASGFIGRHFVAAVNGKFRLFCLARRSQKEVGIPYQAG</sequence>
<accession>A0A8J6TLV5</accession>
<evidence type="ECO:0000313" key="2">
    <source>
        <dbReference type="EMBL" id="MBC8431826.1"/>
    </source>
</evidence>
<feature type="domain" description="NAD-dependent epimerase/dehydratase" evidence="1">
    <location>
        <begin position="8"/>
        <end position="40"/>
    </location>
</feature>
<proteinExistence type="predicted"/>
<dbReference type="AlphaFoldDB" id="A0A8J6TLV5"/>
<name>A0A8J6TLV5_9BACT</name>
<gene>
    <name evidence="2" type="ORF">H8D96_07880</name>
</gene>
<dbReference type="Proteomes" id="UP000605201">
    <property type="component" value="Unassembled WGS sequence"/>
</dbReference>